<evidence type="ECO:0000313" key="2">
    <source>
        <dbReference type="EMBL" id="WVZ01418.1"/>
    </source>
</evidence>
<name>A0AAQ3N1H4_VIGMU</name>
<keyword evidence="3" id="KW-1185">Reference proteome</keyword>
<protein>
    <submittedName>
        <fullName evidence="2">Uncharacterized protein</fullName>
    </submittedName>
</protein>
<gene>
    <name evidence="2" type="ORF">V8G54_027487</name>
</gene>
<accession>A0AAQ3N1H4</accession>
<dbReference type="AlphaFoldDB" id="A0AAQ3N1H4"/>
<evidence type="ECO:0000256" key="1">
    <source>
        <dbReference type="SAM" id="MobiDB-lite"/>
    </source>
</evidence>
<proteinExistence type="predicted"/>
<reference evidence="2 3" key="1">
    <citation type="journal article" date="2023" name="Life. Sci Alliance">
        <title>Evolutionary insights into 3D genome organization and epigenetic landscape of Vigna mungo.</title>
        <authorList>
            <person name="Junaid A."/>
            <person name="Singh B."/>
            <person name="Bhatia S."/>
        </authorList>
    </citation>
    <scope>NUCLEOTIDE SEQUENCE [LARGE SCALE GENOMIC DNA]</scope>
    <source>
        <strain evidence="2">Urdbean</strain>
    </source>
</reference>
<feature type="compositionally biased region" description="Basic residues" evidence="1">
    <location>
        <begin position="11"/>
        <end position="22"/>
    </location>
</feature>
<feature type="compositionally biased region" description="Basic and acidic residues" evidence="1">
    <location>
        <begin position="1"/>
        <end position="10"/>
    </location>
</feature>
<dbReference type="EMBL" id="CP144693">
    <property type="protein sequence ID" value="WVZ01418.1"/>
    <property type="molecule type" value="Genomic_DNA"/>
</dbReference>
<organism evidence="2 3">
    <name type="scientific">Vigna mungo</name>
    <name type="common">Black gram</name>
    <name type="synonym">Phaseolus mungo</name>
    <dbReference type="NCBI Taxonomy" id="3915"/>
    <lineage>
        <taxon>Eukaryota</taxon>
        <taxon>Viridiplantae</taxon>
        <taxon>Streptophyta</taxon>
        <taxon>Embryophyta</taxon>
        <taxon>Tracheophyta</taxon>
        <taxon>Spermatophyta</taxon>
        <taxon>Magnoliopsida</taxon>
        <taxon>eudicotyledons</taxon>
        <taxon>Gunneridae</taxon>
        <taxon>Pentapetalae</taxon>
        <taxon>rosids</taxon>
        <taxon>fabids</taxon>
        <taxon>Fabales</taxon>
        <taxon>Fabaceae</taxon>
        <taxon>Papilionoideae</taxon>
        <taxon>50 kb inversion clade</taxon>
        <taxon>NPAAA clade</taxon>
        <taxon>indigoferoid/millettioid clade</taxon>
        <taxon>Phaseoleae</taxon>
        <taxon>Vigna</taxon>
    </lineage>
</organism>
<dbReference type="Proteomes" id="UP001374535">
    <property type="component" value="Chromosome 8"/>
</dbReference>
<feature type="region of interest" description="Disordered" evidence="1">
    <location>
        <begin position="1"/>
        <end position="47"/>
    </location>
</feature>
<sequence length="118" mass="13554">MTKMGENSRDWKKKKKRKKKRLSNTLNDEGCTLTWPRESPEDNPKPPTLPFLPIIEGMFLAGIIIPAGIFQTLENSILSCVQCCVDLLRPFYVEKLHRLGFFLDSDKVTVDGDCRRQV</sequence>
<evidence type="ECO:0000313" key="3">
    <source>
        <dbReference type="Proteomes" id="UP001374535"/>
    </source>
</evidence>